<feature type="repeat" description="TPR" evidence="3">
    <location>
        <begin position="1638"/>
        <end position="1671"/>
    </location>
</feature>
<dbReference type="RefSeq" id="WP_143393735.1">
    <property type="nucleotide sequence ID" value="NZ_NIDE01000015.1"/>
</dbReference>
<dbReference type="PROSITE" id="PS50005">
    <property type="entry name" value="TPR"/>
    <property type="match status" value="5"/>
</dbReference>
<feature type="repeat" description="TPR" evidence="3">
    <location>
        <begin position="425"/>
        <end position="458"/>
    </location>
</feature>
<feature type="region of interest" description="Disordered" evidence="5">
    <location>
        <begin position="3693"/>
        <end position="3714"/>
    </location>
</feature>
<dbReference type="PANTHER" id="PTHR45586">
    <property type="entry name" value="TPR REPEAT-CONTAINING PROTEIN PA4667"/>
    <property type="match status" value="1"/>
</dbReference>
<dbReference type="OrthoDB" id="218623at2"/>
<accession>A0A225DLA9</accession>
<feature type="repeat" description="TPR" evidence="3">
    <location>
        <begin position="174"/>
        <end position="207"/>
    </location>
</feature>
<evidence type="ECO:0000256" key="5">
    <source>
        <dbReference type="SAM" id="MobiDB-lite"/>
    </source>
</evidence>
<evidence type="ECO:0000256" key="1">
    <source>
        <dbReference type="ARBA" id="ARBA00022737"/>
    </source>
</evidence>
<evidence type="ECO:0000313" key="10">
    <source>
        <dbReference type="Proteomes" id="UP000214646"/>
    </source>
</evidence>
<dbReference type="Proteomes" id="UP000214646">
    <property type="component" value="Unassembled WGS sequence"/>
</dbReference>
<feature type="region of interest" description="Disordered" evidence="5">
    <location>
        <begin position="3028"/>
        <end position="3060"/>
    </location>
</feature>
<keyword evidence="2 3" id="KW-0802">TPR repeat</keyword>
<feature type="region of interest" description="Disordered" evidence="5">
    <location>
        <begin position="1139"/>
        <end position="1163"/>
    </location>
</feature>
<keyword evidence="10" id="KW-1185">Reference proteome</keyword>
<comment type="caution">
    <text evidence="9">The sequence shown here is derived from an EMBL/GenBank/DDBJ whole genome shotgun (WGS) entry which is preliminary data.</text>
</comment>
<evidence type="ECO:0000259" key="8">
    <source>
        <dbReference type="Pfam" id="PF20407"/>
    </source>
</evidence>
<keyword evidence="6" id="KW-0732">Signal</keyword>
<feature type="region of interest" description="Disordered" evidence="5">
    <location>
        <begin position="1554"/>
        <end position="1575"/>
    </location>
</feature>
<proteinExistence type="predicted"/>
<dbReference type="InterPro" id="IPR022660">
    <property type="entry name" value="DUF1581"/>
</dbReference>
<dbReference type="InterPro" id="IPR011990">
    <property type="entry name" value="TPR-like_helical_dom_sf"/>
</dbReference>
<evidence type="ECO:0000256" key="4">
    <source>
        <dbReference type="SAM" id="Coils"/>
    </source>
</evidence>
<sequence>MRHGRFWLVLILTPLSAWLVWTAAQTPKKPAPPPPPADEPADDISAEEAKDKAIAERFRKVLETNPRRGTALDRLYGYHVERGTIDGLVAEYAARTKADPKDGVAWMIIGLLESQRGKDAAAVAAFKEAEANLPESAIPAYYLGLSLVLVGQPDAAAEAFERAITRKPNRNDLLDIFQALGRVYQRSQRTEKALGVWNRLEALYPDDARVQEQIASTLVEEGQFDQALPRLEKLAKQTEDKYRQSTLRMEVADLKVKLKKSTEAIADFEKLLGELNPDSWLYRDVRRKIEDVFLRNDDLAGLAKYYEKWLEKNPADVDAIARVAKNLSTQGRAPEARQWLEKGIAAAPSHRGLRQALVDQYVFEQNFAAAAQQYEALDKADPNNPDVLREWGKILARDTAKPEADRRAAAAVVWKKMLEKKATDPVTASQVADLMRAAGAVDDAIALYKKAIELAPNAPQYREYLGEYFHSLKRSDEALATWRPIAEGPNRTSKNLARLAEVFAGFNYRKEAIAAMADAISLEKDDFTMLMTHADLLHQDGQNDAALGQIDVAAKLTSNPEEVEQILVARIKVYQATEKLGDMIEALQKELDGTPSAPADKWLRLARFYEANRQADRATEAIGKAAAADQKSIPVLIAAARIYEAGGNLLSAAETNRKLAALDRRFRSEYLTAVAKLEQRLGRRPQALQAGRDLLAASPGNPEVYKFYADLCFQLGDQDEGLEALRRSVRANPSDPQGLITLANALGERVRQGEAIELLWRAFEKTNELEGKLGVIERITQLYMENNQFDRLIERLERERREAEKTREMTMVIAQAFATAGDLGTARQQLERLLTENTRDTNLLGQLGTLCEQEGDAMAAVKYQRQLVLAAPNNHDHQLRLAQLLTRAGEADEAADIWVKLVAGETEPHRNLAAIDQLATAGKHDAALAIIARLLARKPGSWELLYREGAALAAKGKFDEAATRFKAILAMKSSDDDLGEITKHQIAEAKKKQKAAKVNPRQAYNPYMRAGVPDVPPLVRRTENVYQVRAAVGLEERNYYGGNVQPFYSPSDFGETRMACLGWLYEFGRPTGTADTFAKQLREGKDKAGADPRPLWDWYYFQTVRQETKDKDLIPTAMTLSKGPDPAGLLAFLQTVSRRTTQSPNRARRGRAGAGEKDKVPPLPADQLAHTLDCFRKLKQTRPDWVTGAIANAVMTELKRAKRDDEERALYQAVLKEATTVEKVTEMLSIATGRNDVETATALFAKLEQLQPAAKTASALGGLPTRQVWTSLVQLMGKRAEDKKFADVFAIVDTYLAAVRRQNQAAPRSASASRRSQSGGMYVQTFSQGQFGRNGTQITYPSANDYYDEGSVCILYNAFDLYKRADLTSDLFAAVRKQRDAARGTEKLYLHLALGYLHWWANEKDEALAELTAAVAAAPGDHNLLLEVASLREQNQEFDAALALIDSVTPLDTQMMQRREETALRLAERTGNLDRARAAADRLFGLRLDADKQVELASKMYRLGMGAMAETVLGRAQRQAGNKTDTLVRLMTQYQGQNQADLAIQLARQILRKLPSATNNPRNRGGDENDGPRSQAIGVLARSGQLKEMIERAEAQLKTSPKSLQLYQALLGYYEAAGDKDKIKATVLKMADLKPEDGKLRYQAAQQLHNLGEKDAAMEQYKIAIKLDPSTFGYNYWQVQQLFAEANRYDELAKVFDEVDLRKLGNYWSVFQLVSELFQNEKAKPLALKLFKKAWDAFPTNRGYLLSQLYNDDIWRMPEIYEYAKQAVIPKEDSDADPWETATNILSNGQDGRIDGVLTRMLSIARKQRRLPELRAEVEAALLKRKDWVGGRALLAVIDVQLGNKEAGKKVFAELFADPKADVPPLARFILCQELEFYSGVEDLAVKTLEGGVDELVNDGQYEFSNHPARRLVWWYELLGRKDDARKLANKFASTDATNPGYGGGYWQYRIVSNGISVAQYLAQAGDTVGAIRIYNQLLADRDTLNQANGYYGGGERFDQQIEQGLRDAIKTLKPDTLPMAVGVLLTPRTTTATDQSVLDLVTLIESRNLNKVALSSLFAKAIQSTSKAPAARRDALTRTAELVQKHPADFSVQIAAALTAFADGQPDATTVAVDRVVKLTEATPLEPLPANGKANARQRAEAALQIPLWLVAKECLAKDRAQFRPAGDKLAARAVAAAKRQQDLLPAIAILREWGQADFDRGDKTAAEARWAELLELALPKPVAKPTTAGAIPPAPPTTPAAPASQPGATNATNGTTVFVTAPIAPQAAVPPAVAAPPTARGPAPRGNAAIVTTEQFQQAYELATFAAEKNLPALSLRSIREAVRGGPPVPPSNQERNGGGSFSTRVINGKTYLVSVSEGAGPTAVDVALVALVPKWRKIGVPAAEVYDVIAATVFPITRPAEVFLSFPSGSGGQVYIQGSNGTWNPIAGLPDESGDVRGLGTLLVDLAVEGGKADDLTKRIASRNGQPLGDLPAKSLLFALTFKQNDDAKAAEILKGLGEQALKGAGGPAVEFAIGAATSALKRPALAPAAADLLQKIAVAAALANNLDQAVRVGELLINHQLDKRDFAAAKKLIDLAAETSKRFAQADASIHDKFGVFYLRAGFAAEALREFALQADAAQTGRARTRRLNAGDAEPTLNYLPLLVRLLLDTPAAERYALLKDWSFPTSGRKSVRYFVGVLPKYAPPAIFKANPRMPVHQTVSTMLLLTDAAKEIGKGDELAAEVDKLAAEKIENADLLRVLVYLSLGKGKVIEPAIKEYADGARKRMTTKPEEQTNSRYFGNGRQQVLFHPSEFLFASLCLADKALVAHGESLLGPLVDKARGGNRENDLAPIQAAWNHLGAARAGAPGALEGGVPPHWYNTAARSVWYAQDRYIALGWADETSYLLLDTPLTGTFEFSVDAYQGNFTEGHVGYGGVVFEPNRENVPSSIWPVSQADRVQRPSEGVSGEQFNRLTVQVSPGKVRCLVNGQLFFEDIDPPPTSPWAMIVSTSGNRHPVFRNFTLTGKPEVPAEVKLSAGDYLDGWTTPVHHGSMPPRLSPKEPKPDPDEENPQGRRVRGWAMRVNNTEQDPAERVYDWTAKGGEIAGRKLEGAGTTPVPSHLAYFRPLRPGETVRYEFYYEPGKAHVHPSLGRLAFLLDPDGVNLHYMVPANEQWTGLTVDNSVVDQAGRRGDKLLLKPGAWNAVSLSTTTDGVKIELNGTVVYEAKLDPTVEPMFGLFHYREKTAVRVRNVVLTGPWPKAPGTAEDVSFATKPASAAEAKARRWQLGERYYFTEAGDVVAKAKALPPAERYKALADWVLPTDARPAFQIAGTLTPQDVLGVVDRKDQTGDRRVMFGSRFDAPCLEMVAAAKEAGKLDELADRIEKAESAVPDDLFRRSKLALLAVTRAAQGKDAEATTALARLLLFVQTMKPDAHGPERWPDLIAVTGTLDRPGALAAATELVLAINQNINQSMMTNKPFADRDWWVREYRELRGRVLVMGQPDGVKRAFASDPNFAHWAPVVGLNSWSRSRGWDVPHWTIQNGTLRHLSGHDKDFLMLRSPIRGDFEVSCDLMLAGWRESHVWYGPLKFELNWDLKSYRIMHGLTRDGSNVTINPPLPPAKNSTYTLRLVFKGGTFKGYVGDREIYSEKVGDSADPWLLLHCFHLNSGECRNFRITGTPTIPDSIDPLASDDLGFWRPYLGNQWTKRGEEMHEAGAKPEPPAEGKKPQPRRFPESAFYYQRPFLEDGEVAYEFYYDPDKAHVYPMLDRLVFALEPDGVKLHWLTDGPHEKSGVAFDNLTDEPKCRRGPTKLPLKEKAWNKVRLAVVGDVVKVALNGTEVYERPIEPTNARFFGLFHYTDRTEARVRGMTFTGNWPKQLPANEKLFEVKK</sequence>
<feature type="compositionally biased region" description="Low complexity" evidence="5">
    <location>
        <begin position="2242"/>
        <end position="2251"/>
    </location>
</feature>
<reference evidence="10" key="1">
    <citation type="submission" date="2017-06" db="EMBL/GenBank/DDBJ databases">
        <title>Genome analysis of Fimbriiglobus ruber SP5, the first member of the order Planctomycetales with confirmed chitinolytic capability.</title>
        <authorList>
            <person name="Ravin N.V."/>
            <person name="Rakitin A.L."/>
            <person name="Ivanova A.A."/>
            <person name="Beletsky A.V."/>
            <person name="Kulichevskaya I.S."/>
            <person name="Mardanov A.V."/>
            <person name="Dedysh S.N."/>
        </authorList>
    </citation>
    <scope>NUCLEOTIDE SEQUENCE [LARGE SCALE GENOMIC DNA]</scope>
    <source>
        <strain evidence="10">SP5</strain>
    </source>
</reference>
<evidence type="ECO:0000259" key="7">
    <source>
        <dbReference type="Pfam" id="PF07619"/>
    </source>
</evidence>
<feature type="compositionally biased region" description="Basic and acidic residues" evidence="5">
    <location>
        <begin position="3693"/>
        <end position="3710"/>
    </location>
</feature>
<name>A0A225DLA9_9BACT</name>
<feature type="coiled-coil region" evidence="4">
    <location>
        <begin position="779"/>
        <end position="813"/>
    </location>
</feature>
<dbReference type="SUPFAM" id="SSF48452">
    <property type="entry name" value="TPR-like"/>
    <property type="match status" value="5"/>
</dbReference>
<evidence type="ECO:0000313" key="9">
    <source>
        <dbReference type="EMBL" id="OWK36947.1"/>
    </source>
</evidence>
<gene>
    <name evidence="9" type="ORF">FRUB_07869</name>
</gene>
<dbReference type="Pfam" id="PF13432">
    <property type="entry name" value="TPR_16"/>
    <property type="match status" value="5"/>
</dbReference>
<feature type="region of interest" description="Disordered" evidence="5">
    <location>
        <begin position="2226"/>
        <end position="2255"/>
    </location>
</feature>
<feature type="repeat" description="TPR" evidence="3">
    <location>
        <begin position="702"/>
        <end position="735"/>
    </location>
</feature>
<dbReference type="InterPro" id="IPR019734">
    <property type="entry name" value="TPR_rpt"/>
</dbReference>
<feature type="repeat" description="TPR" evidence="3">
    <location>
        <begin position="137"/>
        <end position="170"/>
    </location>
</feature>
<keyword evidence="4" id="KW-0175">Coiled coil</keyword>
<dbReference type="Gene3D" id="1.25.40.10">
    <property type="entry name" value="Tetratricopeptide repeat domain"/>
    <property type="match status" value="8"/>
</dbReference>
<evidence type="ECO:0000256" key="3">
    <source>
        <dbReference type="PROSITE-ProRule" id="PRU00339"/>
    </source>
</evidence>
<protein>
    <submittedName>
        <fullName evidence="9">Diguanylate cyclase/phosphodiesterase (GGDEF &amp; EAL domains) with PAS/PAC sensor(S)</fullName>
    </submittedName>
</protein>
<evidence type="ECO:0000256" key="2">
    <source>
        <dbReference type="ARBA" id="ARBA00022803"/>
    </source>
</evidence>
<feature type="domain" description="DUF1583" evidence="8">
    <location>
        <begin position="3102"/>
        <end position="3242"/>
    </location>
</feature>
<dbReference type="Pfam" id="PF20407">
    <property type="entry name" value="DUF1583_N"/>
    <property type="match status" value="2"/>
</dbReference>
<feature type="domain" description="DUF1583" evidence="8">
    <location>
        <begin position="3717"/>
        <end position="3861"/>
    </location>
</feature>
<dbReference type="SMART" id="SM00028">
    <property type="entry name" value="TPR"/>
    <property type="match status" value="15"/>
</dbReference>
<feature type="domain" description="DUF1581" evidence="7">
    <location>
        <begin position="2959"/>
        <end position="3028"/>
    </location>
</feature>
<dbReference type="Pfam" id="PF07619">
    <property type="entry name" value="DUF1581"/>
    <property type="match status" value="2"/>
</dbReference>
<dbReference type="PANTHER" id="PTHR45586:SF1">
    <property type="entry name" value="LIPOPOLYSACCHARIDE ASSEMBLY PROTEIN B"/>
    <property type="match status" value="1"/>
</dbReference>
<evidence type="ECO:0000256" key="6">
    <source>
        <dbReference type="SAM" id="SignalP"/>
    </source>
</evidence>
<feature type="signal peptide" evidence="6">
    <location>
        <begin position="1"/>
        <end position="23"/>
    </location>
</feature>
<feature type="domain" description="DUF1581" evidence="7">
    <location>
        <begin position="3614"/>
        <end position="3690"/>
    </location>
</feature>
<feature type="chain" id="PRO_5012510946" evidence="6">
    <location>
        <begin position="24"/>
        <end position="3873"/>
    </location>
</feature>
<dbReference type="InterPro" id="IPR046518">
    <property type="entry name" value="DUF1583_N"/>
</dbReference>
<keyword evidence="1" id="KW-0677">Repeat</keyword>
<dbReference type="EMBL" id="NIDE01000015">
    <property type="protein sequence ID" value="OWK36947.1"/>
    <property type="molecule type" value="Genomic_DNA"/>
</dbReference>
<organism evidence="9 10">
    <name type="scientific">Fimbriiglobus ruber</name>
    <dbReference type="NCBI Taxonomy" id="1908690"/>
    <lineage>
        <taxon>Bacteria</taxon>
        <taxon>Pseudomonadati</taxon>
        <taxon>Planctomycetota</taxon>
        <taxon>Planctomycetia</taxon>
        <taxon>Gemmatales</taxon>
        <taxon>Gemmataceae</taxon>
        <taxon>Fimbriiglobus</taxon>
    </lineage>
</organism>
<dbReference type="InterPro" id="IPR051012">
    <property type="entry name" value="CellSynth/LPSAsmb/PSIAsmb"/>
</dbReference>